<accession>A0A0C3HDZ4</accession>
<dbReference type="EMBL" id="KN832871">
    <property type="protein sequence ID" value="KIN06451.1"/>
    <property type="molecule type" value="Genomic_DNA"/>
</dbReference>
<keyword evidence="1" id="KW-0472">Membrane</keyword>
<sequence>MSTTYAPSINEDSPRPPLVRENSIQTRYITMLLDLDSISNTYNLYASFSTWILLAGFIILPSTFTSLSTLNENPTISSSQVASAVLKEVKNVPLLYLAAFCSGIGSVGMLWLWYKYRANYVWIINKIFLPGCLHSLAGLISTFVNVYSSQHGHWSVTAWATAAATGGAMLITGTLYSIYNFSILAKVKKSHEDEMQQFNKIIV</sequence>
<reference evidence="3" key="2">
    <citation type="submission" date="2015-01" db="EMBL/GenBank/DDBJ databases">
        <title>Evolutionary Origins and Diversification of the Mycorrhizal Mutualists.</title>
        <authorList>
            <consortium name="DOE Joint Genome Institute"/>
            <consortium name="Mycorrhizal Genomics Consortium"/>
            <person name="Kohler A."/>
            <person name="Kuo A."/>
            <person name="Nagy L.G."/>
            <person name="Floudas D."/>
            <person name="Copeland A."/>
            <person name="Barry K.W."/>
            <person name="Cichocki N."/>
            <person name="Veneault-Fourrey C."/>
            <person name="LaButti K."/>
            <person name="Lindquist E.A."/>
            <person name="Lipzen A."/>
            <person name="Lundell T."/>
            <person name="Morin E."/>
            <person name="Murat C."/>
            <person name="Riley R."/>
            <person name="Ohm R."/>
            <person name="Sun H."/>
            <person name="Tunlid A."/>
            <person name="Henrissat B."/>
            <person name="Grigoriev I.V."/>
            <person name="Hibbett D.S."/>
            <person name="Martin F."/>
        </authorList>
    </citation>
    <scope>NUCLEOTIDE SEQUENCE [LARGE SCALE GENOMIC DNA]</scope>
    <source>
        <strain evidence="3">Zn</strain>
    </source>
</reference>
<evidence type="ECO:0000256" key="1">
    <source>
        <dbReference type="SAM" id="Phobius"/>
    </source>
</evidence>
<evidence type="ECO:0000313" key="2">
    <source>
        <dbReference type="EMBL" id="KIN06451.1"/>
    </source>
</evidence>
<name>A0A0C3HDZ4_OIDMZ</name>
<gene>
    <name evidence="2" type="ORF">OIDMADRAFT_142024</name>
</gene>
<feature type="transmembrane region" description="Helical" evidence="1">
    <location>
        <begin position="94"/>
        <end position="114"/>
    </location>
</feature>
<keyword evidence="1" id="KW-0812">Transmembrane</keyword>
<dbReference type="Proteomes" id="UP000054321">
    <property type="component" value="Unassembled WGS sequence"/>
</dbReference>
<dbReference type="InParanoid" id="A0A0C3HDZ4"/>
<protein>
    <submittedName>
        <fullName evidence="2">Uncharacterized protein</fullName>
    </submittedName>
</protein>
<dbReference type="HOGENOM" id="CLU_037457_1_0_1"/>
<feature type="transmembrane region" description="Helical" evidence="1">
    <location>
        <begin position="159"/>
        <end position="179"/>
    </location>
</feature>
<proteinExistence type="predicted"/>
<organism evidence="2 3">
    <name type="scientific">Oidiodendron maius (strain Zn)</name>
    <dbReference type="NCBI Taxonomy" id="913774"/>
    <lineage>
        <taxon>Eukaryota</taxon>
        <taxon>Fungi</taxon>
        <taxon>Dikarya</taxon>
        <taxon>Ascomycota</taxon>
        <taxon>Pezizomycotina</taxon>
        <taxon>Leotiomycetes</taxon>
        <taxon>Leotiomycetes incertae sedis</taxon>
        <taxon>Myxotrichaceae</taxon>
        <taxon>Oidiodendron</taxon>
    </lineage>
</organism>
<keyword evidence="1" id="KW-1133">Transmembrane helix</keyword>
<dbReference type="OrthoDB" id="3254104at2759"/>
<keyword evidence="3" id="KW-1185">Reference proteome</keyword>
<feature type="transmembrane region" description="Helical" evidence="1">
    <location>
        <begin position="126"/>
        <end position="147"/>
    </location>
</feature>
<dbReference type="AlphaFoldDB" id="A0A0C3HDZ4"/>
<feature type="transmembrane region" description="Helical" evidence="1">
    <location>
        <begin position="42"/>
        <end position="64"/>
    </location>
</feature>
<reference evidence="2 3" key="1">
    <citation type="submission" date="2014-04" db="EMBL/GenBank/DDBJ databases">
        <authorList>
            <consortium name="DOE Joint Genome Institute"/>
            <person name="Kuo A."/>
            <person name="Martino E."/>
            <person name="Perotto S."/>
            <person name="Kohler A."/>
            <person name="Nagy L.G."/>
            <person name="Floudas D."/>
            <person name="Copeland A."/>
            <person name="Barry K.W."/>
            <person name="Cichocki N."/>
            <person name="Veneault-Fourrey C."/>
            <person name="LaButti K."/>
            <person name="Lindquist E.A."/>
            <person name="Lipzen A."/>
            <person name="Lundell T."/>
            <person name="Morin E."/>
            <person name="Murat C."/>
            <person name="Sun H."/>
            <person name="Tunlid A."/>
            <person name="Henrissat B."/>
            <person name="Grigoriev I.V."/>
            <person name="Hibbett D.S."/>
            <person name="Martin F."/>
            <person name="Nordberg H.P."/>
            <person name="Cantor M.N."/>
            <person name="Hua S.X."/>
        </authorList>
    </citation>
    <scope>NUCLEOTIDE SEQUENCE [LARGE SCALE GENOMIC DNA]</scope>
    <source>
        <strain evidence="2 3">Zn</strain>
    </source>
</reference>
<evidence type="ECO:0000313" key="3">
    <source>
        <dbReference type="Proteomes" id="UP000054321"/>
    </source>
</evidence>